<evidence type="ECO:0000256" key="3">
    <source>
        <dbReference type="ARBA" id="ARBA00022603"/>
    </source>
</evidence>
<feature type="binding site" evidence="6">
    <location>
        <position position="149"/>
    </location>
    <ligand>
        <name>S-adenosyl-L-methionine</name>
        <dbReference type="ChEBI" id="CHEBI:59789"/>
    </ligand>
</feature>
<evidence type="ECO:0000256" key="6">
    <source>
        <dbReference type="HAMAP-Rule" id="MF_00074"/>
    </source>
</evidence>
<protein>
    <recommendedName>
        <fullName evidence="6">Ribosomal RNA small subunit methyltransferase G</fullName>
        <ecNumber evidence="6">2.1.1.-</ecNumber>
    </recommendedName>
    <alternativeName>
        <fullName evidence="6">16S rRNA 7-methylguanosine methyltransferase</fullName>
        <shortName evidence="6">16S rRNA m7G methyltransferase</shortName>
    </alternativeName>
</protein>
<comment type="subcellular location">
    <subcellularLocation>
        <location evidence="6">Cytoplasm</location>
    </subcellularLocation>
</comment>
<dbReference type="InterPro" id="IPR029063">
    <property type="entry name" value="SAM-dependent_MTases_sf"/>
</dbReference>
<dbReference type="CDD" id="cd02440">
    <property type="entry name" value="AdoMet_MTases"/>
    <property type="match status" value="1"/>
</dbReference>
<feature type="binding site" evidence="6">
    <location>
        <begin position="130"/>
        <end position="131"/>
    </location>
    <ligand>
        <name>S-adenosyl-L-methionine</name>
        <dbReference type="ChEBI" id="CHEBI:59789"/>
    </ligand>
</feature>
<evidence type="ECO:0000256" key="4">
    <source>
        <dbReference type="ARBA" id="ARBA00022679"/>
    </source>
</evidence>
<reference evidence="7" key="2">
    <citation type="journal article" date="2021" name="PeerJ">
        <title>Extensive microbial diversity within the chicken gut microbiome revealed by metagenomics and culture.</title>
        <authorList>
            <person name="Gilroy R."/>
            <person name="Ravi A."/>
            <person name="Getino M."/>
            <person name="Pursley I."/>
            <person name="Horton D.L."/>
            <person name="Alikhan N.F."/>
            <person name="Baker D."/>
            <person name="Gharbi K."/>
            <person name="Hall N."/>
            <person name="Watson M."/>
            <person name="Adriaenssens E.M."/>
            <person name="Foster-Nyarko E."/>
            <person name="Jarju S."/>
            <person name="Secka A."/>
            <person name="Antonio M."/>
            <person name="Oren A."/>
            <person name="Chaudhuri R.R."/>
            <person name="La Ragione R."/>
            <person name="Hildebrand F."/>
            <person name="Pallen M.J."/>
        </authorList>
    </citation>
    <scope>NUCLEOTIDE SEQUENCE</scope>
    <source>
        <strain evidence="7">C6-149</strain>
    </source>
</reference>
<sequence length="239" mass="27549">MTIEEFIQELQKLNISLTNEQIDQFEKYYLFLIQYNQKVNLTRITEKEEVYLKHFYDSILIYKLWPYFGKDKVNLCDVGSGAGFPSIPLKIIFPNLKVTIVDSLNKRIMFLNELCKQLNLKYVSLVHGRAEEVGHNTIYRNSFDVVTGRALAKLSVMNELCLPLVKVGGFLIAMKGQKAEEEIKGATNSLNVLGGQLEKVDKFYLFNTDNQRNNILIKKVKETPKKYPRKAGTPNRHPL</sequence>
<dbReference type="PIRSF" id="PIRSF003078">
    <property type="entry name" value="GidB"/>
    <property type="match status" value="1"/>
</dbReference>
<dbReference type="GO" id="GO:0070043">
    <property type="term" value="F:rRNA (guanine-N7-)-methyltransferase activity"/>
    <property type="evidence" value="ECO:0007669"/>
    <property type="project" value="UniProtKB-UniRule"/>
</dbReference>
<dbReference type="AlphaFoldDB" id="A0A9D9E762"/>
<dbReference type="SUPFAM" id="SSF53335">
    <property type="entry name" value="S-adenosyl-L-methionine-dependent methyltransferases"/>
    <property type="match status" value="1"/>
</dbReference>
<dbReference type="FunFam" id="3.40.50.150:FF:000041">
    <property type="entry name" value="Ribosomal RNA small subunit methyltransferase G"/>
    <property type="match status" value="1"/>
</dbReference>
<dbReference type="Gene3D" id="3.40.50.150">
    <property type="entry name" value="Vaccinia Virus protein VP39"/>
    <property type="match status" value="1"/>
</dbReference>
<dbReference type="NCBIfam" id="TIGR00138">
    <property type="entry name" value="rsmG_gidB"/>
    <property type="match status" value="1"/>
</dbReference>
<gene>
    <name evidence="6 7" type="primary">rsmG</name>
    <name evidence="7" type="ORF">IAA89_05170</name>
</gene>
<keyword evidence="5 6" id="KW-0949">S-adenosyl-L-methionine</keyword>
<evidence type="ECO:0000256" key="1">
    <source>
        <dbReference type="ARBA" id="ARBA00022490"/>
    </source>
</evidence>
<keyword evidence="2 6" id="KW-0698">rRNA processing</keyword>
<proteinExistence type="inferred from homology"/>
<comment type="caution">
    <text evidence="6">Lacks conserved residue(s) required for the propagation of feature annotation.</text>
</comment>
<dbReference type="HAMAP" id="MF_00074">
    <property type="entry name" value="16SrRNA_methyltr_G"/>
    <property type="match status" value="1"/>
</dbReference>
<evidence type="ECO:0000256" key="5">
    <source>
        <dbReference type="ARBA" id="ARBA00022691"/>
    </source>
</evidence>
<feature type="binding site" evidence="6">
    <location>
        <position position="79"/>
    </location>
    <ligand>
        <name>S-adenosyl-L-methionine</name>
        <dbReference type="ChEBI" id="CHEBI:59789"/>
    </ligand>
</feature>
<dbReference type="EMBL" id="JADIMP010000085">
    <property type="protein sequence ID" value="MBO8441802.1"/>
    <property type="molecule type" value="Genomic_DNA"/>
</dbReference>
<organism evidence="7 8">
    <name type="scientific">Candidatus Gallilactobacillus intestinavium</name>
    <dbReference type="NCBI Taxonomy" id="2840838"/>
    <lineage>
        <taxon>Bacteria</taxon>
        <taxon>Bacillati</taxon>
        <taxon>Bacillota</taxon>
        <taxon>Bacilli</taxon>
        <taxon>Lactobacillales</taxon>
        <taxon>Lactobacillaceae</taxon>
        <taxon>Lactobacillaceae incertae sedis</taxon>
        <taxon>Candidatus Gallilactobacillus</taxon>
    </lineage>
</organism>
<accession>A0A9D9E762</accession>
<dbReference type="Pfam" id="PF02527">
    <property type="entry name" value="GidB"/>
    <property type="match status" value="1"/>
</dbReference>
<dbReference type="InterPro" id="IPR003682">
    <property type="entry name" value="rRNA_ssu_MeTfrase_G"/>
</dbReference>
<evidence type="ECO:0000313" key="7">
    <source>
        <dbReference type="EMBL" id="MBO8441802.1"/>
    </source>
</evidence>
<feature type="binding site" evidence="6">
    <location>
        <position position="84"/>
    </location>
    <ligand>
        <name>S-adenosyl-L-methionine</name>
        <dbReference type="ChEBI" id="CHEBI:59789"/>
    </ligand>
</feature>
<dbReference type="PANTHER" id="PTHR31760:SF0">
    <property type="entry name" value="S-ADENOSYL-L-METHIONINE-DEPENDENT METHYLTRANSFERASES SUPERFAMILY PROTEIN"/>
    <property type="match status" value="1"/>
</dbReference>
<keyword evidence="4 6" id="KW-0808">Transferase</keyword>
<dbReference type="GO" id="GO:0005829">
    <property type="term" value="C:cytosol"/>
    <property type="evidence" value="ECO:0007669"/>
    <property type="project" value="TreeGrafter"/>
</dbReference>
<comment type="caution">
    <text evidence="7">The sequence shown here is derived from an EMBL/GenBank/DDBJ whole genome shotgun (WGS) entry which is preliminary data.</text>
</comment>
<comment type="similarity">
    <text evidence="6">Belongs to the methyltransferase superfamily. RNA methyltransferase RsmG family.</text>
</comment>
<name>A0A9D9E762_9LACO</name>
<evidence type="ECO:0000256" key="2">
    <source>
        <dbReference type="ARBA" id="ARBA00022552"/>
    </source>
</evidence>
<dbReference type="EC" id="2.1.1.-" evidence="6"/>
<keyword evidence="3 6" id="KW-0489">Methyltransferase</keyword>
<dbReference type="PANTHER" id="PTHR31760">
    <property type="entry name" value="S-ADENOSYL-L-METHIONINE-DEPENDENT METHYLTRANSFERASES SUPERFAMILY PROTEIN"/>
    <property type="match status" value="1"/>
</dbReference>
<comment type="function">
    <text evidence="6">Specifically methylates the N7 position of a guanine in 16S rRNA.</text>
</comment>
<keyword evidence="1 6" id="KW-0963">Cytoplasm</keyword>
<reference evidence="7" key="1">
    <citation type="submission" date="2020-10" db="EMBL/GenBank/DDBJ databases">
        <authorList>
            <person name="Gilroy R."/>
        </authorList>
    </citation>
    <scope>NUCLEOTIDE SEQUENCE</scope>
    <source>
        <strain evidence="7">C6-149</strain>
    </source>
</reference>
<dbReference type="Proteomes" id="UP000823614">
    <property type="component" value="Unassembled WGS sequence"/>
</dbReference>
<evidence type="ECO:0000313" key="8">
    <source>
        <dbReference type="Proteomes" id="UP000823614"/>
    </source>
</evidence>